<reference evidence="2" key="1">
    <citation type="submission" date="2021-06" db="EMBL/GenBank/DDBJ databases">
        <title>Comparative genomics, transcriptomics and evolutionary studies reveal genomic signatures of adaptation to plant cell wall in hemibiotrophic fungi.</title>
        <authorList>
            <consortium name="DOE Joint Genome Institute"/>
            <person name="Baroncelli R."/>
            <person name="Diaz J.F."/>
            <person name="Benocci T."/>
            <person name="Peng M."/>
            <person name="Battaglia E."/>
            <person name="Haridas S."/>
            <person name="Andreopoulos W."/>
            <person name="Labutti K."/>
            <person name="Pangilinan J."/>
            <person name="Floch G.L."/>
            <person name="Makela M.R."/>
            <person name="Henrissat B."/>
            <person name="Grigoriev I.V."/>
            <person name="Crouch J.A."/>
            <person name="De Vries R.P."/>
            <person name="Sukno S.A."/>
            <person name="Thon M.R."/>
        </authorList>
    </citation>
    <scope>NUCLEOTIDE SEQUENCE</scope>
    <source>
        <strain evidence="2">CBS 102054</strain>
    </source>
</reference>
<feature type="compositionally biased region" description="Basic and acidic residues" evidence="1">
    <location>
        <begin position="56"/>
        <end position="66"/>
    </location>
</feature>
<name>A0AAI9ZF61_9PEZI</name>
<feature type="compositionally biased region" description="Polar residues" evidence="1">
    <location>
        <begin position="329"/>
        <end position="338"/>
    </location>
</feature>
<evidence type="ECO:0000313" key="2">
    <source>
        <dbReference type="EMBL" id="KAK1622465.1"/>
    </source>
</evidence>
<keyword evidence="3" id="KW-1185">Reference proteome</keyword>
<gene>
    <name evidence="2" type="ORF">BDP81DRAFT_455270</name>
</gene>
<dbReference type="Proteomes" id="UP001243989">
    <property type="component" value="Unassembled WGS sequence"/>
</dbReference>
<evidence type="ECO:0000256" key="1">
    <source>
        <dbReference type="SAM" id="MobiDB-lite"/>
    </source>
</evidence>
<evidence type="ECO:0000313" key="3">
    <source>
        <dbReference type="Proteomes" id="UP001243989"/>
    </source>
</evidence>
<dbReference type="RefSeq" id="XP_060438460.1">
    <property type="nucleotide sequence ID" value="XM_060593048.1"/>
</dbReference>
<proteinExistence type="predicted"/>
<sequence>MVDRKFKFEIITTTKTNDELRRAKNLCTTEYNKCEISEQAIRGLCSNIGQTAGKSLSHERAHHDEDSFWAQPETGPPGETASPGTRNCQLLISRRHPRERATKEKLTRVKAWYAQDIAERTNFILTTTTSNNLIDDPANMICMDLKLHKYLTDVSCHEAHEIRRRKGFAGCQEITFHWLRWTTLEGMLADANYTTDPCEHIQPLDHETAFSLETGYSVDDRQTIKIFAECEADVPNYDLLQLHANLLTALSLTADVGLKLYESDDDGWIIHDEIRYGKSHKRTEIPNTEIARTYRCSVSSQLILPPLCPYCIIFDSTLALRESRDGYTTRSNSRQALNSPLHDDKTEIGHRRRGNLGQETIRNCVRLTVGVRIPYSATDV</sequence>
<feature type="region of interest" description="Disordered" evidence="1">
    <location>
        <begin position="56"/>
        <end position="85"/>
    </location>
</feature>
<accession>A0AAI9ZF61</accession>
<organism evidence="2 3">
    <name type="scientific">Colletotrichum phormii</name>
    <dbReference type="NCBI Taxonomy" id="359342"/>
    <lineage>
        <taxon>Eukaryota</taxon>
        <taxon>Fungi</taxon>
        <taxon>Dikarya</taxon>
        <taxon>Ascomycota</taxon>
        <taxon>Pezizomycotina</taxon>
        <taxon>Sordariomycetes</taxon>
        <taxon>Hypocreomycetidae</taxon>
        <taxon>Glomerellales</taxon>
        <taxon>Glomerellaceae</taxon>
        <taxon>Colletotrichum</taxon>
        <taxon>Colletotrichum acutatum species complex</taxon>
    </lineage>
</organism>
<dbReference type="AlphaFoldDB" id="A0AAI9ZF61"/>
<protein>
    <submittedName>
        <fullName evidence="2">Uncharacterized protein</fullName>
    </submittedName>
</protein>
<dbReference type="GeneID" id="85477910"/>
<comment type="caution">
    <text evidence="2">The sequence shown here is derived from an EMBL/GenBank/DDBJ whole genome shotgun (WGS) entry which is preliminary data.</text>
</comment>
<dbReference type="EMBL" id="JAHMHQ010000035">
    <property type="protein sequence ID" value="KAK1622465.1"/>
    <property type="molecule type" value="Genomic_DNA"/>
</dbReference>
<feature type="region of interest" description="Disordered" evidence="1">
    <location>
        <begin position="329"/>
        <end position="348"/>
    </location>
</feature>